<feature type="compositionally biased region" description="Acidic residues" evidence="1">
    <location>
        <begin position="122"/>
        <end position="133"/>
    </location>
</feature>
<proteinExistence type="predicted"/>
<dbReference type="AlphaFoldDB" id="A0A0B6XZB4"/>
<feature type="compositionally biased region" description="Basic and acidic residues" evidence="1">
    <location>
        <begin position="1"/>
        <end position="18"/>
    </location>
</feature>
<evidence type="ECO:0000256" key="1">
    <source>
        <dbReference type="SAM" id="MobiDB-lite"/>
    </source>
</evidence>
<gene>
    <name evidence="2" type="primary">ORF4653</name>
</gene>
<feature type="region of interest" description="Disordered" evidence="1">
    <location>
        <begin position="63"/>
        <end position="133"/>
    </location>
</feature>
<feature type="non-terminal residue" evidence="2">
    <location>
        <position position="1"/>
    </location>
</feature>
<reference evidence="2" key="1">
    <citation type="submission" date="2014-12" db="EMBL/GenBank/DDBJ databases">
        <title>Insight into the proteome of Arion vulgaris.</title>
        <authorList>
            <person name="Aradska J."/>
            <person name="Bulat T."/>
            <person name="Smidak R."/>
            <person name="Sarate P."/>
            <person name="Gangsoo J."/>
            <person name="Sialana F."/>
            <person name="Bilban M."/>
            <person name="Lubec G."/>
        </authorList>
    </citation>
    <scope>NUCLEOTIDE SEQUENCE</scope>
    <source>
        <tissue evidence="2">Skin</tissue>
    </source>
</reference>
<feature type="compositionally biased region" description="Basic and acidic residues" evidence="1">
    <location>
        <begin position="75"/>
        <end position="97"/>
    </location>
</feature>
<protein>
    <submittedName>
        <fullName evidence="2">Uncharacterized protein</fullName>
    </submittedName>
</protein>
<dbReference type="EMBL" id="HACG01001755">
    <property type="protein sequence ID" value="CEK48620.1"/>
    <property type="molecule type" value="Transcribed_RNA"/>
</dbReference>
<accession>A0A0B6XZB4</accession>
<feature type="compositionally biased region" description="Acidic residues" evidence="1">
    <location>
        <begin position="19"/>
        <end position="28"/>
    </location>
</feature>
<feature type="region of interest" description="Disordered" evidence="1">
    <location>
        <begin position="1"/>
        <end position="51"/>
    </location>
</feature>
<organism evidence="2">
    <name type="scientific">Arion vulgaris</name>
    <dbReference type="NCBI Taxonomy" id="1028688"/>
    <lineage>
        <taxon>Eukaryota</taxon>
        <taxon>Metazoa</taxon>
        <taxon>Spiralia</taxon>
        <taxon>Lophotrochozoa</taxon>
        <taxon>Mollusca</taxon>
        <taxon>Gastropoda</taxon>
        <taxon>Heterobranchia</taxon>
        <taxon>Euthyneura</taxon>
        <taxon>Panpulmonata</taxon>
        <taxon>Eupulmonata</taxon>
        <taxon>Stylommatophora</taxon>
        <taxon>Helicina</taxon>
        <taxon>Arionoidea</taxon>
        <taxon>Arionidae</taxon>
        <taxon>Arion</taxon>
    </lineage>
</organism>
<evidence type="ECO:0000313" key="2">
    <source>
        <dbReference type="EMBL" id="CEK48620.1"/>
    </source>
</evidence>
<feature type="non-terminal residue" evidence="2">
    <location>
        <position position="133"/>
    </location>
</feature>
<sequence length="133" mass="14915">VDKLSDRHGDSVIAKVDESCLDEDDDVYPYDRGGTQENSKHEESTEAYDSDIEQNTTAAARQEYKAKIIPSNSTTDKEGITKGTDKETTNSHDHKEVMGANNFTKGQKLVNFDSMQRRQDPESSEGDSDFENF</sequence>
<name>A0A0B6XZB4_9EUPU</name>